<dbReference type="SUPFAM" id="SSF56112">
    <property type="entry name" value="Protein kinase-like (PK-like)"/>
    <property type="match status" value="1"/>
</dbReference>
<evidence type="ECO:0000256" key="10">
    <source>
        <dbReference type="ARBA" id="ARBA00022723"/>
    </source>
</evidence>
<evidence type="ECO:0000256" key="5">
    <source>
        <dbReference type="ARBA" id="ARBA00016038"/>
    </source>
</evidence>
<sequence>MSPADQIAAAAAAAQQPAHSHPDNGHDDSYESEGDMEEDQMESLSKHADKLKIGDKTNSASMTETNPTRKGNRDKSDRATTEQVLDPKTRLLLLQMINRGLISEVNGCISTGKEANVYHAIAYPEPSEDNPDAISKPLHRAIKVYKTSILVFKDREKYISGDYRFQKGYQKSSNRAMVRLWAEKELRNLKRMHAAGIPCPEPLHLKNHVLVMEFLGKKGNSAPRLKDVAFEGEDASTRWRDVYYQVLGYMRRVYQVCHLVHGDLSEYNMLWMDDKAWYIDVSQSVEHDHPRSLEFLRMDIKNVTDYFKRKGVDTLSERACYGYITILEGSTEFDGMADMLEDMFAKRETLTEEQAAREEQEDDVFRQEFIPQNLDQVYNVENDGIKLQEGQDLIYKSALLAEKDALSDADSDSMSDSDSDADDEWEERENGVPRGKKHVPLDDKKAHKQAVKEEKREKRKTKIPKHLKNKAISNTAKPKKR</sequence>
<proteinExistence type="inferred from homology"/>
<feature type="compositionally biased region" description="Acidic residues" evidence="22">
    <location>
        <begin position="407"/>
        <end position="427"/>
    </location>
</feature>
<dbReference type="PROSITE" id="PS01245">
    <property type="entry name" value="RIO1"/>
    <property type="match status" value="1"/>
</dbReference>
<evidence type="ECO:0000313" key="25">
    <source>
        <dbReference type="Proteomes" id="UP000298493"/>
    </source>
</evidence>
<evidence type="ECO:0000256" key="11">
    <source>
        <dbReference type="ARBA" id="ARBA00022741"/>
    </source>
</evidence>
<evidence type="ECO:0000256" key="15">
    <source>
        <dbReference type="ARBA" id="ARBA00022842"/>
    </source>
</evidence>
<dbReference type="GO" id="GO:0004674">
    <property type="term" value="F:protein serine/threonine kinase activity"/>
    <property type="evidence" value="ECO:0007669"/>
    <property type="project" value="UniProtKB-KW"/>
</dbReference>
<keyword evidence="10" id="KW-0479">Metal-binding</keyword>
<reference evidence="24 25" key="1">
    <citation type="submission" date="2019-04" db="EMBL/GenBank/DDBJ databases">
        <title>High contiguity whole genome sequence and gene annotation resource for two Venturia nashicola isolates.</title>
        <authorList>
            <person name="Prokchorchik M."/>
            <person name="Won K."/>
            <person name="Lee Y."/>
            <person name="Choi E.D."/>
            <person name="Segonzac C."/>
            <person name="Sohn K.H."/>
        </authorList>
    </citation>
    <scope>NUCLEOTIDE SEQUENCE [LARGE SCALE GENOMIC DNA]</scope>
    <source>
        <strain evidence="24 25">PRI2</strain>
    </source>
</reference>
<feature type="compositionally biased region" description="Basic and acidic residues" evidence="22">
    <location>
        <begin position="71"/>
        <end position="83"/>
    </location>
</feature>
<comment type="similarity">
    <text evidence="3">Belongs to the protein kinase superfamily. RIO-type Ser/Thr kinase family.</text>
</comment>
<feature type="compositionally biased region" description="Basic and acidic residues" evidence="22">
    <location>
        <begin position="44"/>
        <end position="55"/>
    </location>
</feature>
<protein>
    <recommendedName>
        <fullName evidence="5">Serine/threonine-protein kinase RIO1</fullName>
        <ecNumber evidence="4">2.7.11.1</ecNumber>
    </recommendedName>
    <alternativeName>
        <fullName evidence="18">Serine/threonine-protein kinase rio1</fullName>
    </alternativeName>
</protein>
<dbReference type="InterPro" id="IPR000687">
    <property type="entry name" value="RIO_kinase"/>
</dbReference>
<dbReference type="InterPro" id="IPR018934">
    <property type="entry name" value="RIO_dom"/>
</dbReference>
<keyword evidence="7" id="KW-0690">Ribosome biogenesis</keyword>
<dbReference type="AlphaFoldDB" id="A0A4Z1PEU7"/>
<evidence type="ECO:0000256" key="13">
    <source>
        <dbReference type="ARBA" id="ARBA00022801"/>
    </source>
</evidence>
<feature type="active site" description="4-aspartylphosphate intermediate" evidence="19">
    <location>
        <position position="280"/>
    </location>
</feature>
<feature type="binding site" evidence="21">
    <location>
        <position position="268"/>
    </location>
    <ligand>
        <name>Mg(2+)</name>
        <dbReference type="ChEBI" id="CHEBI:18420"/>
    </ligand>
</feature>
<feature type="binding site" evidence="21">
    <location>
        <position position="280"/>
    </location>
    <ligand>
        <name>Mg(2+)</name>
        <dbReference type="ChEBI" id="CHEBI:18420"/>
    </ligand>
</feature>
<comment type="catalytic activity">
    <reaction evidence="16">
        <text>L-threonyl-[protein] + ATP = O-phospho-L-threonyl-[protein] + ADP + H(+)</text>
        <dbReference type="Rhea" id="RHEA:46608"/>
        <dbReference type="Rhea" id="RHEA-COMP:11060"/>
        <dbReference type="Rhea" id="RHEA-COMP:11605"/>
        <dbReference type="ChEBI" id="CHEBI:15378"/>
        <dbReference type="ChEBI" id="CHEBI:30013"/>
        <dbReference type="ChEBI" id="CHEBI:30616"/>
        <dbReference type="ChEBI" id="CHEBI:61977"/>
        <dbReference type="ChEBI" id="CHEBI:456216"/>
        <dbReference type="EC" id="2.7.11.1"/>
    </reaction>
</comment>
<dbReference type="CDD" id="cd05147">
    <property type="entry name" value="RIO1_euk"/>
    <property type="match status" value="1"/>
</dbReference>
<evidence type="ECO:0000256" key="8">
    <source>
        <dbReference type="ARBA" id="ARBA00022527"/>
    </source>
</evidence>
<feature type="active site" description="Proton acceptor" evidence="19">
    <location>
        <position position="263"/>
    </location>
</feature>
<keyword evidence="25" id="KW-1185">Reference proteome</keyword>
<dbReference type="EMBL" id="SNSC02000010">
    <property type="protein sequence ID" value="TID20492.1"/>
    <property type="molecule type" value="Genomic_DNA"/>
</dbReference>
<dbReference type="GO" id="GO:0042254">
    <property type="term" value="P:ribosome biogenesis"/>
    <property type="evidence" value="ECO:0007669"/>
    <property type="project" value="UniProtKB-KW"/>
</dbReference>
<evidence type="ECO:0000256" key="22">
    <source>
        <dbReference type="SAM" id="MobiDB-lite"/>
    </source>
</evidence>
<keyword evidence="6" id="KW-0963">Cytoplasm</keyword>
<dbReference type="PIRSF" id="PIRSF038147">
    <property type="entry name" value="Ser/Thr_PK_RIO1"/>
    <property type="match status" value="1"/>
</dbReference>
<name>A0A4Z1PEU7_9PEZI</name>
<feature type="compositionally biased region" description="Basic and acidic residues" evidence="22">
    <location>
        <begin position="439"/>
        <end position="456"/>
    </location>
</feature>
<feature type="domain" description="RIO kinase" evidence="23">
    <location>
        <begin position="74"/>
        <end position="326"/>
    </location>
</feature>
<evidence type="ECO:0000256" key="1">
    <source>
        <dbReference type="ARBA" id="ARBA00001946"/>
    </source>
</evidence>
<dbReference type="InterPro" id="IPR017407">
    <property type="entry name" value="Ser/Thr_kinase_Rio1"/>
</dbReference>
<comment type="subcellular location">
    <subcellularLocation>
        <location evidence="2">Cytoplasm</location>
    </subcellularLocation>
</comment>
<evidence type="ECO:0000313" key="24">
    <source>
        <dbReference type="EMBL" id="TID20492.1"/>
    </source>
</evidence>
<dbReference type="InterPro" id="IPR011009">
    <property type="entry name" value="Kinase-like_dom_sf"/>
</dbReference>
<feature type="compositionally biased region" description="Basic and acidic residues" evidence="22">
    <location>
        <begin position="20"/>
        <end position="29"/>
    </location>
</feature>
<keyword evidence="14 20" id="KW-0067">ATP-binding</keyword>
<evidence type="ECO:0000256" key="4">
    <source>
        <dbReference type="ARBA" id="ARBA00012513"/>
    </source>
</evidence>
<dbReference type="Pfam" id="PF01163">
    <property type="entry name" value="RIO1"/>
    <property type="match status" value="1"/>
</dbReference>
<dbReference type="Gene3D" id="1.10.510.10">
    <property type="entry name" value="Transferase(Phosphotransferase) domain 1"/>
    <property type="match status" value="1"/>
</dbReference>
<feature type="binding site" evidence="20">
    <location>
        <position position="143"/>
    </location>
    <ligand>
        <name>ATP</name>
        <dbReference type="ChEBI" id="CHEBI:30616"/>
    </ligand>
</feature>
<dbReference type="GO" id="GO:0046872">
    <property type="term" value="F:metal ion binding"/>
    <property type="evidence" value="ECO:0007669"/>
    <property type="project" value="UniProtKB-KW"/>
</dbReference>
<feature type="compositionally biased region" description="Acidic residues" evidence="22">
    <location>
        <begin position="30"/>
        <end position="41"/>
    </location>
</feature>
<keyword evidence="12 24" id="KW-0418">Kinase</keyword>
<gene>
    <name evidence="24" type="ORF">E6O75_ATG05256</name>
</gene>
<dbReference type="OrthoDB" id="205248at2759"/>
<feature type="region of interest" description="Disordered" evidence="22">
    <location>
        <begin position="406"/>
        <end position="481"/>
    </location>
</feature>
<keyword evidence="13" id="KW-0378">Hydrolase</keyword>
<dbReference type="Proteomes" id="UP000298493">
    <property type="component" value="Unassembled WGS sequence"/>
</dbReference>
<dbReference type="SMART" id="SM00090">
    <property type="entry name" value="RIO"/>
    <property type="match status" value="1"/>
</dbReference>
<feature type="compositionally biased region" description="Basic residues" evidence="22">
    <location>
        <begin position="457"/>
        <end position="469"/>
    </location>
</feature>
<comment type="caution">
    <text evidence="24">The sequence shown here is derived from an EMBL/GenBank/DDBJ whole genome shotgun (WGS) entry which is preliminary data.</text>
</comment>
<dbReference type="Gene3D" id="3.30.200.20">
    <property type="entry name" value="Phosphorylase Kinase, domain 1"/>
    <property type="match status" value="1"/>
</dbReference>
<evidence type="ECO:0000256" key="21">
    <source>
        <dbReference type="PIRSR" id="PIRSR038147-3"/>
    </source>
</evidence>
<evidence type="ECO:0000256" key="19">
    <source>
        <dbReference type="PIRSR" id="PIRSR038147-1"/>
    </source>
</evidence>
<evidence type="ECO:0000256" key="17">
    <source>
        <dbReference type="ARBA" id="ARBA00048679"/>
    </source>
</evidence>
<keyword evidence="9" id="KW-0808">Transferase</keyword>
<evidence type="ECO:0000256" key="9">
    <source>
        <dbReference type="ARBA" id="ARBA00022679"/>
    </source>
</evidence>
<dbReference type="EC" id="2.7.11.1" evidence="4"/>
<evidence type="ECO:0000256" key="6">
    <source>
        <dbReference type="ARBA" id="ARBA00022490"/>
    </source>
</evidence>
<dbReference type="InterPro" id="IPR051272">
    <property type="entry name" value="RIO-type_Ser/Thr_kinase"/>
</dbReference>
<dbReference type="InterPro" id="IPR018935">
    <property type="entry name" value="RIO_kinase_CS"/>
</dbReference>
<feature type="binding site" evidence="20">
    <location>
        <position position="215"/>
    </location>
    <ligand>
        <name>ATP</name>
        <dbReference type="ChEBI" id="CHEBI:30616"/>
    </ligand>
</feature>
<evidence type="ECO:0000256" key="16">
    <source>
        <dbReference type="ARBA" id="ARBA00047899"/>
    </source>
</evidence>
<evidence type="ECO:0000259" key="23">
    <source>
        <dbReference type="SMART" id="SM00090"/>
    </source>
</evidence>
<accession>A0A4Z1PEU7</accession>
<evidence type="ECO:0000256" key="12">
    <source>
        <dbReference type="ARBA" id="ARBA00022777"/>
    </source>
</evidence>
<keyword evidence="15" id="KW-0460">Magnesium</keyword>
<comment type="cofactor">
    <cofactor evidence="1 21">
        <name>Mg(2+)</name>
        <dbReference type="ChEBI" id="CHEBI:18420"/>
    </cofactor>
</comment>
<comment type="catalytic activity">
    <reaction evidence="17">
        <text>L-seryl-[protein] + ATP = O-phospho-L-seryl-[protein] + ADP + H(+)</text>
        <dbReference type="Rhea" id="RHEA:17989"/>
        <dbReference type="Rhea" id="RHEA-COMP:9863"/>
        <dbReference type="Rhea" id="RHEA-COMP:11604"/>
        <dbReference type="ChEBI" id="CHEBI:15378"/>
        <dbReference type="ChEBI" id="CHEBI:29999"/>
        <dbReference type="ChEBI" id="CHEBI:30616"/>
        <dbReference type="ChEBI" id="CHEBI:83421"/>
        <dbReference type="ChEBI" id="CHEBI:456216"/>
        <dbReference type="EC" id="2.7.11.1"/>
    </reaction>
</comment>
<feature type="compositionally biased region" description="Polar residues" evidence="22">
    <location>
        <begin position="56"/>
        <end position="69"/>
    </location>
</feature>
<dbReference type="GO" id="GO:0005524">
    <property type="term" value="F:ATP binding"/>
    <property type="evidence" value="ECO:0007669"/>
    <property type="project" value="UniProtKB-KW"/>
</dbReference>
<dbReference type="PANTHER" id="PTHR45723">
    <property type="entry name" value="SERINE/THREONINE-PROTEIN KINASE RIO1"/>
    <property type="match status" value="1"/>
</dbReference>
<dbReference type="STRING" id="86259.A0A4Z1PEU7"/>
<evidence type="ECO:0000256" key="20">
    <source>
        <dbReference type="PIRSR" id="PIRSR038147-2"/>
    </source>
</evidence>
<evidence type="ECO:0000256" key="2">
    <source>
        <dbReference type="ARBA" id="ARBA00004496"/>
    </source>
</evidence>
<feature type="compositionally biased region" description="Polar residues" evidence="22">
    <location>
        <begin position="471"/>
        <end position="481"/>
    </location>
</feature>
<feature type="region of interest" description="Disordered" evidence="22">
    <location>
        <begin position="1"/>
        <end position="83"/>
    </location>
</feature>
<keyword evidence="11 20" id="KW-0547">Nucleotide-binding</keyword>
<evidence type="ECO:0000256" key="14">
    <source>
        <dbReference type="ARBA" id="ARBA00022840"/>
    </source>
</evidence>
<organism evidence="24 25">
    <name type="scientific">Venturia nashicola</name>
    <dbReference type="NCBI Taxonomy" id="86259"/>
    <lineage>
        <taxon>Eukaryota</taxon>
        <taxon>Fungi</taxon>
        <taxon>Dikarya</taxon>
        <taxon>Ascomycota</taxon>
        <taxon>Pezizomycotina</taxon>
        <taxon>Dothideomycetes</taxon>
        <taxon>Pleosporomycetidae</taxon>
        <taxon>Venturiales</taxon>
        <taxon>Venturiaceae</taxon>
        <taxon>Venturia</taxon>
    </lineage>
</organism>
<evidence type="ECO:0000256" key="3">
    <source>
        <dbReference type="ARBA" id="ARBA00009196"/>
    </source>
</evidence>
<evidence type="ECO:0000256" key="7">
    <source>
        <dbReference type="ARBA" id="ARBA00022517"/>
    </source>
</evidence>
<dbReference type="GO" id="GO:0016787">
    <property type="term" value="F:hydrolase activity"/>
    <property type="evidence" value="ECO:0007669"/>
    <property type="project" value="UniProtKB-KW"/>
</dbReference>
<dbReference type="GO" id="GO:0005737">
    <property type="term" value="C:cytoplasm"/>
    <property type="evidence" value="ECO:0007669"/>
    <property type="project" value="UniProtKB-SubCell"/>
</dbReference>
<dbReference type="FunFam" id="3.30.200.20:FF:000148">
    <property type="entry name" value="Serine/threonine-protein kinase RIO1"/>
    <property type="match status" value="1"/>
</dbReference>
<evidence type="ECO:0000256" key="18">
    <source>
        <dbReference type="ARBA" id="ARBA00068838"/>
    </source>
</evidence>
<keyword evidence="8" id="KW-0723">Serine/threonine-protein kinase</keyword>
<feature type="compositionally biased region" description="Low complexity" evidence="22">
    <location>
        <begin position="1"/>
        <end position="18"/>
    </location>
</feature>